<dbReference type="EMBL" id="VSSQ01088402">
    <property type="protein sequence ID" value="MPN35050.1"/>
    <property type="molecule type" value="Genomic_DNA"/>
</dbReference>
<protein>
    <submittedName>
        <fullName evidence="1">Uncharacterized protein</fullName>
    </submittedName>
</protein>
<evidence type="ECO:0000313" key="1">
    <source>
        <dbReference type="EMBL" id="MPN35050.1"/>
    </source>
</evidence>
<name>A0A645H8M6_9ZZZZ</name>
<gene>
    <name evidence="1" type="ORF">SDC9_182544</name>
</gene>
<organism evidence="1">
    <name type="scientific">bioreactor metagenome</name>
    <dbReference type="NCBI Taxonomy" id="1076179"/>
    <lineage>
        <taxon>unclassified sequences</taxon>
        <taxon>metagenomes</taxon>
        <taxon>ecological metagenomes</taxon>
    </lineage>
</organism>
<reference evidence="1" key="1">
    <citation type="submission" date="2019-08" db="EMBL/GenBank/DDBJ databases">
        <authorList>
            <person name="Kucharzyk K."/>
            <person name="Murdoch R.W."/>
            <person name="Higgins S."/>
            <person name="Loffler F."/>
        </authorList>
    </citation>
    <scope>NUCLEOTIDE SEQUENCE</scope>
</reference>
<dbReference type="AlphaFoldDB" id="A0A645H8M6"/>
<comment type="caution">
    <text evidence="1">The sequence shown here is derived from an EMBL/GenBank/DDBJ whole genome shotgun (WGS) entry which is preliminary data.</text>
</comment>
<accession>A0A645H8M6</accession>
<sequence>MGSGMGEHPEISLFALVLLVVVDDQNPSFVGMEASAGDNLPVQLVAHALEETAD</sequence>
<proteinExistence type="predicted"/>